<dbReference type="AlphaFoldDB" id="A0A2M8EJ68"/>
<dbReference type="UniPathway" id="UPA00219"/>
<dbReference type="GO" id="GO:0008360">
    <property type="term" value="P:regulation of cell shape"/>
    <property type="evidence" value="ECO:0007669"/>
    <property type="project" value="UniProtKB-KW"/>
</dbReference>
<evidence type="ECO:0000259" key="10">
    <source>
        <dbReference type="Pfam" id="PF01225"/>
    </source>
</evidence>
<dbReference type="GO" id="GO:0000287">
    <property type="term" value="F:magnesium ion binding"/>
    <property type="evidence" value="ECO:0007669"/>
    <property type="project" value="UniProtKB-UniRule"/>
</dbReference>
<reference evidence="14" key="1">
    <citation type="submission" date="2017-09" db="EMBL/GenBank/DDBJ databases">
        <title>Depth-based differentiation of microbial function through sediment-hosted aquifers and enrichment of novel symbionts in the deep terrestrial subsurface.</title>
        <authorList>
            <person name="Probst A.J."/>
            <person name="Ladd B."/>
            <person name="Jarett J.K."/>
            <person name="Geller-Mcgrath D.E."/>
            <person name="Sieber C.M.K."/>
            <person name="Emerson J.B."/>
            <person name="Anantharaman K."/>
            <person name="Thomas B.C."/>
            <person name="Malmstrom R."/>
            <person name="Stieglmeier M."/>
            <person name="Klingl A."/>
            <person name="Woyke T."/>
            <person name="Ryan C.M."/>
            <person name="Banfield J.F."/>
        </authorList>
    </citation>
    <scope>NUCLEOTIDE SEQUENCE [LARGE SCALE GENOMIC DNA]</scope>
</reference>
<proteinExistence type="inferred from homology"/>
<keyword evidence="5 7" id="KW-0131">Cell cycle</keyword>
<dbReference type="Gene3D" id="3.40.640.10">
    <property type="entry name" value="Type I PLP-dependent aspartate aminotransferase-like (Major domain)"/>
    <property type="match status" value="1"/>
</dbReference>
<dbReference type="Pfam" id="PF08245">
    <property type="entry name" value="Mur_ligase_M"/>
    <property type="match status" value="1"/>
</dbReference>
<dbReference type="PRINTS" id="PR00753">
    <property type="entry name" value="ACCSYNTHASE"/>
</dbReference>
<comment type="caution">
    <text evidence="7">Lacks conserved residue(s) required for the propagation of feature annotation.</text>
</comment>
<feature type="domain" description="Mur ligase C-terminal" evidence="11">
    <location>
        <begin position="694"/>
        <end position="827"/>
    </location>
</feature>
<comment type="function">
    <text evidence="7">Catalyzes the addition of an amino acid to the nucleotide precursor UDP-N-acetylmuramoyl-L-alanyl-D-glutamate (UMAG) in the biosynthesis of bacterial cell-wall peptidoglycan.</text>
</comment>
<evidence type="ECO:0000256" key="1">
    <source>
        <dbReference type="ARBA" id="ARBA00005898"/>
    </source>
</evidence>
<dbReference type="InterPro" id="IPR004838">
    <property type="entry name" value="NHTrfase_class1_PyrdxlP-BS"/>
</dbReference>
<dbReference type="GO" id="GO:0005524">
    <property type="term" value="F:ATP binding"/>
    <property type="evidence" value="ECO:0007669"/>
    <property type="project" value="UniProtKB-UniRule"/>
</dbReference>
<dbReference type="InterPro" id="IPR035911">
    <property type="entry name" value="MurE/MurF_N"/>
</dbReference>
<comment type="subcellular location">
    <subcellularLocation>
        <location evidence="7 8">Cytoplasm</location>
    </subcellularLocation>
</comment>
<comment type="pathway">
    <text evidence="7 8">Cell wall biogenesis; peptidoglycan biosynthesis.</text>
</comment>
<dbReference type="InterPro" id="IPR013221">
    <property type="entry name" value="Mur_ligase_cen"/>
</dbReference>
<dbReference type="Pfam" id="PF01225">
    <property type="entry name" value="Mur_ligase"/>
    <property type="match status" value="1"/>
</dbReference>
<dbReference type="GO" id="GO:0005737">
    <property type="term" value="C:cytoplasm"/>
    <property type="evidence" value="ECO:0007669"/>
    <property type="project" value="UniProtKB-SubCell"/>
</dbReference>
<dbReference type="InterPro" id="IPR015422">
    <property type="entry name" value="PyrdxlP-dep_Trfase_small"/>
</dbReference>
<evidence type="ECO:0000256" key="6">
    <source>
        <dbReference type="ARBA" id="ARBA00023316"/>
    </source>
</evidence>
<feature type="binding site" evidence="7">
    <location>
        <position position="403"/>
    </location>
    <ligand>
        <name>UDP-N-acetyl-alpha-D-muramoyl-L-alanyl-D-glutamate</name>
        <dbReference type="ChEBI" id="CHEBI:83900"/>
    </ligand>
</feature>
<evidence type="ECO:0000259" key="11">
    <source>
        <dbReference type="Pfam" id="PF02875"/>
    </source>
</evidence>
<dbReference type="EC" id="6.3.2.-" evidence="7"/>
<feature type="binding site" evidence="7">
    <location>
        <position position="543"/>
    </location>
    <ligand>
        <name>UDP-N-acetyl-alpha-D-muramoyl-L-alanyl-D-glutamate</name>
        <dbReference type="ChEBI" id="CHEBI:83900"/>
    </ligand>
</feature>
<sequence length="856" mass="94534">MSFKTETVEFSPIKRFQAEAERVGAVSLAQGIPKFLPPLGIRKAAVVAIERGQADFYGPPQGIKLLRAKIAAQHLAEEGMFYNPDTEVIVSAGALQGMATALLTILSPGDELIIPSPTYFPFINLPKVLGIKPVFVPLVGDDWRLRISDLEKAVSSKTVGILLVHPNNPTGTVYSCDELEAILKIAEKHDLFVFVDEVYRYFVYDTPYPNLGKFRQYRNRIIRVMSFSKAFALSGWRVGYLLADKWVSGELLKTHEMTTTASASLPAQYAALAALSDFPNLPFEFAEILKKRRERMGKRLEKLNSIFASKKPSGAYYFFARLLAGEDDRSFCERILNEAGVALVPGSTFGEGGKGFVRFSFAAKEGEIDEAFDRLERYLLGEELGLTTGEELVEKSTGISDDSRKVKPREIFVAVRGSKYDGHDFIDEAVKKGTSFIIGEQPNPAPNYIKVGNSRRALGVISSAWYSHPSQKLRVVGVTGTDGKTTTAHLLGAILKAAGRKASVLSTLNAPGVHTTTPPAPILQKWLAKEVEKDTEVAVLEVTSHAIAQERIAGMKFEGAILTNITPEHLDYHETFKRYRDTKARLFRGVNFSVLNRDDQSYKQIAEIAGGRVVSYGFSPQAEFQASEIKVGEDGCRFKLLKGKEEEELYLPLPGGKYNAYNTLAAAAAAYILGVDFAGIKRGLERFNASALVGRFEGIKEISDFRVVIDFAHTPNALAKVLNYAARIKPTGVQLLVVFGCAGERDRRKRAEMGRIAVRAADLVIITSEDPRGEDPQAIIDEIVSGCFAEGAVEGRNFVRIPDRREAIRFALGQVREGDYLLILGKGHETTMAIGEVEYPWSDHQVVREEFTRIVR</sequence>
<dbReference type="GO" id="GO:0051301">
    <property type="term" value="P:cell division"/>
    <property type="evidence" value="ECO:0007669"/>
    <property type="project" value="UniProtKB-KW"/>
</dbReference>
<dbReference type="Gene3D" id="3.90.1150.10">
    <property type="entry name" value="Aspartate Aminotransferase, domain 1"/>
    <property type="match status" value="1"/>
</dbReference>
<dbReference type="PANTHER" id="PTHR23135">
    <property type="entry name" value="MUR LIGASE FAMILY MEMBER"/>
    <property type="match status" value="1"/>
</dbReference>
<keyword evidence="7" id="KW-0547">Nucleotide-binding</keyword>
<evidence type="ECO:0000313" key="13">
    <source>
        <dbReference type="EMBL" id="PJC22776.1"/>
    </source>
</evidence>
<dbReference type="SUPFAM" id="SSF53383">
    <property type="entry name" value="PLP-dependent transferases"/>
    <property type="match status" value="1"/>
</dbReference>
<evidence type="ECO:0000259" key="9">
    <source>
        <dbReference type="Pfam" id="PF00155"/>
    </source>
</evidence>
<dbReference type="Pfam" id="PF02875">
    <property type="entry name" value="Mur_ligase_C"/>
    <property type="match status" value="1"/>
</dbReference>
<comment type="PTM">
    <text evidence="7">Carboxylation is probably crucial for Mg(2+) binding and, consequently, for the gamma-phosphate positioning of ATP.</text>
</comment>
<dbReference type="NCBIfam" id="NF001126">
    <property type="entry name" value="PRK00139.1-4"/>
    <property type="match status" value="1"/>
</dbReference>
<dbReference type="InterPro" id="IPR015421">
    <property type="entry name" value="PyrdxlP-dep_Trfase_major"/>
</dbReference>
<evidence type="ECO:0000256" key="8">
    <source>
        <dbReference type="RuleBase" id="RU004135"/>
    </source>
</evidence>
<dbReference type="SUPFAM" id="SSF53244">
    <property type="entry name" value="MurD-like peptide ligases, peptide-binding domain"/>
    <property type="match status" value="1"/>
</dbReference>
<keyword evidence="2 7" id="KW-0132">Cell division</keyword>
<name>A0A2M8EJ68_UNCKA</name>
<comment type="caution">
    <text evidence="13">The sequence shown here is derived from an EMBL/GenBank/DDBJ whole genome shotgun (WGS) entry which is preliminary data.</text>
</comment>
<dbReference type="SUPFAM" id="SSF63418">
    <property type="entry name" value="MurE/MurF N-terminal domain"/>
    <property type="match status" value="1"/>
</dbReference>
<accession>A0A2M8EJ68</accession>
<feature type="domain" description="Aminotransferase class I/classII large" evidence="9">
    <location>
        <begin position="26"/>
        <end position="375"/>
    </location>
</feature>
<keyword evidence="7" id="KW-0067">ATP-binding</keyword>
<dbReference type="Pfam" id="PF00155">
    <property type="entry name" value="Aminotran_1_2"/>
    <property type="match status" value="1"/>
</dbReference>
<dbReference type="Gene3D" id="3.40.1190.10">
    <property type="entry name" value="Mur-like, catalytic domain"/>
    <property type="match status" value="1"/>
</dbReference>
<feature type="modified residue" description="N6-carboxylysine" evidence="7">
    <location>
        <position position="583"/>
    </location>
</feature>
<keyword evidence="4 7" id="KW-0573">Peptidoglycan synthesis</keyword>
<feature type="binding site" evidence="7">
    <location>
        <begin position="516"/>
        <end position="517"/>
    </location>
    <ligand>
        <name>UDP-N-acetyl-alpha-D-muramoyl-L-alanyl-D-glutamate</name>
        <dbReference type="ChEBI" id="CHEBI:83900"/>
    </ligand>
</feature>
<keyword evidence="7" id="KW-0963">Cytoplasm</keyword>
<comment type="cofactor">
    <cofactor evidence="7">
        <name>Mg(2+)</name>
        <dbReference type="ChEBI" id="CHEBI:18420"/>
    </cofactor>
</comment>
<evidence type="ECO:0000256" key="3">
    <source>
        <dbReference type="ARBA" id="ARBA00022960"/>
    </source>
</evidence>
<dbReference type="InterPro" id="IPR004839">
    <property type="entry name" value="Aminotransferase_I/II_large"/>
</dbReference>
<evidence type="ECO:0000256" key="4">
    <source>
        <dbReference type="ARBA" id="ARBA00022984"/>
    </source>
</evidence>
<dbReference type="GO" id="GO:0030170">
    <property type="term" value="F:pyridoxal phosphate binding"/>
    <property type="evidence" value="ECO:0007669"/>
    <property type="project" value="InterPro"/>
</dbReference>
<dbReference type="InterPro" id="IPR036565">
    <property type="entry name" value="Mur-like_cat_sf"/>
</dbReference>
<dbReference type="GO" id="GO:0009252">
    <property type="term" value="P:peptidoglycan biosynthetic process"/>
    <property type="evidence" value="ECO:0007669"/>
    <property type="project" value="UniProtKB-UniRule"/>
</dbReference>
<feature type="domain" description="Mur ligase central" evidence="12">
    <location>
        <begin position="478"/>
        <end position="670"/>
    </location>
</feature>
<gene>
    <name evidence="7" type="primary">murE</name>
    <name evidence="13" type="ORF">CO059_01635</name>
</gene>
<dbReference type="EMBL" id="PFSK01000019">
    <property type="protein sequence ID" value="PJC22776.1"/>
    <property type="molecule type" value="Genomic_DNA"/>
</dbReference>
<evidence type="ECO:0000256" key="7">
    <source>
        <dbReference type="HAMAP-Rule" id="MF_00208"/>
    </source>
</evidence>
<dbReference type="SUPFAM" id="SSF53623">
    <property type="entry name" value="MurD-like peptide ligases, catalytic domain"/>
    <property type="match status" value="1"/>
</dbReference>
<keyword evidence="7" id="KW-0460">Magnesium</keyword>
<keyword evidence="6 7" id="KW-0961">Cell wall biogenesis/degradation</keyword>
<dbReference type="HAMAP" id="MF_00208">
    <property type="entry name" value="MurE"/>
    <property type="match status" value="1"/>
</dbReference>
<feature type="binding site" evidence="7">
    <location>
        <begin position="480"/>
        <end position="486"/>
    </location>
    <ligand>
        <name>ATP</name>
        <dbReference type="ChEBI" id="CHEBI:30616"/>
    </ligand>
</feature>
<evidence type="ECO:0000256" key="5">
    <source>
        <dbReference type="ARBA" id="ARBA00023306"/>
    </source>
</evidence>
<dbReference type="NCBIfam" id="TIGR01085">
    <property type="entry name" value="murE"/>
    <property type="match status" value="1"/>
</dbReference>
<dbReference type="InterPro" id="IPR005761">
    <property type="entry name" value="UDP-N-AcMur-Glu-dNH2Pim_ligase"/>
</dbReference>
<evidence type="ECO:0000313" key="14">
    <source>
        <dbReference type="Proteomes" id="UP000228781"/>
    </source>
</evidence>
<dbReference type="GO" id="GO:0016881">
    <property type="term" value="F:acid-amino acid ligase activity"/>
    <property type="evidence" value="ECO:0007669"/>
    <property type="project" value="UniProtKB-UniRule"/>
</dbReference>
<dbReference type="InterPro" id="IPR036615">
    <property type="entry name" value="Mur_ligase_C_dom_sf"/>
</dbReference>
<feature type="domain" description="Mur ligase N-terminal catalytic" evidence="10">
    <location>
        <begin position="397"/>
        <end position="443"/>
    </location>
</feature>
<dbReference type="InterPro" id="IPR004101">
    <property type="entry name" value="Mur_ligase_C"/>
</dbReference>
<keyword evidence="7 13" id="KW-0436">Ligase</keyword>
<protein>
    <recommendedName>
        <fullName evidence="7">UDP-N-acetylmuramyl-tripeptide synthetase</fullName>
        <ecNumber evidence="7">6.3.2.-</ecNumber>
    </recommendedName>
    <alternativeName>
        <fullName evidence="7">UDP-MurNAc-tripeptide synthetase</fullName>
    </alternativeName>
</protein>
<feature type="binding site" evidence="7">
    <location>
        <position position="551"/>
    </location>
    <ligand>
        <name>UDP-N-acetyl-alpha-D-muramoyl-L-alanyl-D-glutamate</name>
        <dbReference type="ChEBI" id="CHEBI:83900"/>
    </ligand>
</feature>
<dbReference type="InterPro" id="IPR000713">
    <property type="entry name" value="Mur_ligase_N"/>
</dbReference>
<organism evidence="13 14">
    <name type="scientific">candidate division WWE3 bacterium CG_4_9_14_0_2_um_filter_48_10</name>
    <dbReference type="NCBI Taxonomy" id="1975078"/>
    <lineage>
        <taxon>Bacteria</taxon>
        <taxon>Katanobacteria</taxon>
    </lineage>
</organism>
<dbReference type="PANTHER" id="PTHR23135:SF4">
    <property type="entry name" value="UDP-N-ACETYLMURAMOYL-L-ALANYL-D-GLUTAMATE--2,6-DIAMINOPIMELATE LIGASE MURE HOMOLOG, CHLOROPLASTIC"/>
    <property type="match status" value="1"/>
</dbReference>
<comment type="similarity">
    <text evidence="1 7">Belongs to the MurCDEF family. MurE subfamily.</text>
</comment>
<dbReference type="InterPro" id="IPR015424">
    <property type="entry name" value="PyrdxlP-dep_Trfase"/>
</dbReference>
<dbReference type="Proteomes" id="UP000228781">
    <property type="component" value="Unassembled WGS sequence"/>
</dbReference>
<dbReference type="CDD" id="cd00609">
    <property type="entry name" value="AAT_like"/>
    <property type="match status" value="1"/>
</dbReference>
<evidence type="ECO:0000256" key="2">
    <source>
        <dbReference type="ARBA" id="ARBA00022618"/>
    </source>
</evidence>
<feature type="binding site" evidence="7">
    <location>
        <position position="549"/>
    </location>
    <ligand>
        <name>UDP-N-acetyl-alpha-D-muramoyl-L-alanyl-D-glutamate</name>
        <dbReference type="ChEBI" id="CHEBI:83900"/>
    </ligand>
</feature>
<evidence type="ECO:0000259" key="12">
    <source>
        <dbReference type="Pfam" id="PF08245"/>
    </source>
</evidence>
<dbReference type="Gene3D" id="3.40.1390.10">
    <property type="entry name" value="MurE/MurF, N-terminal domain"/>
    <property type="match status" value="1"/>
</dbReference>
<dbReference type="Gene3D" id="3.90.190.20">
    <property type="entry name" value="Mur ligase, C-terminal domain"/>
    <property type="match status" value="1"/>
</dbReference>
<keyword evidence="3 7" id="KW-0133">Cell shape</keyword>
<dbReference type="GO" id="GO:0071555">
    <property type="term" value="P:cell wall organization"/>
    <property type="evidence" value="ECO:0007669"/>
    <property type="project" value="UniProtKB-KW"/>
</dbReference>
<dbReference type="PROSITE" id="PS00105">
    <property type="entry name" value="AA_TRANSFER_CLASS_1"/>
    <property type="match status" value="1"/>
</dbReference>